<keyword evidence="2" id="KW-0964">Secreted</keyword>
<dbReference type="SUPFAM" id="SSF50494">
    <property type="entry name" value="Trypsin-like serine proteases"/>
    <property type="match status" value="1"/>
</dbReference>
<evidence type="ECO:0000256" key="6">
    <source>
        <dbReference type="SAM" id="MobiDB-lite"/>
    </source>
</evidence>
<keyword evidence="3" id="KW-0732">Signal</keyword>
<name>A0ABD0M2P9_9CAEN</name>
<proteinExistence type="predicted"/>
<dbReference type="FunFam" id="2.20.100.10:FF:000002">
    <property type="entry name" value="Unc-5 netrin receptor C"/>
    <property type="match status" value="1"/>
</dbReference>
<dbReference type="SUPFAM" id="SSF82895">
    <property type="entry name" value="TSP-1 type 1 repeat"/>
    <property type="match status" value="13"/>
</dbReference>
<keyword evidence="4" id="KW-0677">Repeat</keyword>
<evidence type="ECO:0000313" key="8">
    <source>
        <dbReference type="EMBL" id="KAK7506180.1"/>
    </source>
</evidence>
<dbReference type="FunFam" id="2.20.100.10:FF:000001">
    <property type="entry name" value="semaphorin-5A isoform X1"/>
    <property type="match status" value="10"/>
</dbReference>
<dbReference type="PROSITE" id="PS50240">
    <property type="entry name" value="TRYPSIN_DOM"/>
    <property type="match status" value="1"/>
</dbReference>
<feature type="non-terminal residue" evidence="8">
    <location>
        <position position="1"/>
    </location>
</feature>
<evidence type="ECO:0000256" key="4">
    <source>
        <dbReference type="ARBA" id="ARBA00022737"/>
    </source>
</evidence>
<protein>
    <recommendedName>
        <fullName evidence="7">Peptidase S1 domain-containing protein</fullName>
    </recommendedName>
</protein>
<feature type="domain" description="Peptidase S1" evidence="7">
    <location>
        <begin position="991"/>
        <end position="1226"/>
    </location>
</feature>
<dbReference type="Gene3D" id="2.20.100.10">
    <property type="entry name" value="Thrombospondin type-1 (TSP1) repeat"/>
    <property type="match status" value="13"/>
</dbReference>
<dbReference type="Pfam" id="PF00090">
    <property type="entry name" value="TSP_1"/>
    <property type="match status" value="13"/>
</dbReference>
<feature type="compositionally biased region" description="Basic residues" evidence="6">
    <location>
        <begin position="121"/>
        <end position="135"/>
    </location>
</feature>
<comment type="caution">
    <text evidence="8">The sequence shown here is derived from an EMBL/GenBank/DDBJ whole genome shotgun (WGS) entry which is preliminary data.</text>
</comment>
<organism evidence="8 9">
    <name type="scientific">Batillaria attramentaria</name>
    <dbReference type="NCBI Taxonomy" id="370345"/>
    <lineage>
        <taxon>Eukaryota</taxon>
        <taxon>Metazoa</taxon>
        <taxon>Spiralia</taxon>
        <taxon>Lophotrochozoa</taxon>
        <taxon>Mollusca</taxon>
        <taxon>Gastropoda</taxon>
        <taxon>Caenogastropoda</taxon>
        <taxon>Sorbeoconcha</taxon>
        <taxon>Cerithioidea</taxon>
        <taxon>Batillariidae</taxon>
        <taxon>Batillaria</taxon>
    </lineage>
</organism>
<dbReference type="InterPro" id="IPR009003">
    <property type="entry name" value="Peptidase_S1_PA"/>
</dbReference>
<evidence type="ECO:0000256" key="3">
    <source>
        <dbReference type="ARBA" id="ARBA00022729"/>
    </source>
</evidence>
<dbReference type="PANTHER" id="PTHR22906">
    <property type="entry name" value="PROPERDIN"/>
    <property type="match status" value="1"/>
</dbReference>
<dbReference type="Proteomes" id="UP001519460">
    <property type="component" value="Unassembled WGS sequence"/>
</dbReference>
<dbReference type="PANTHER" id="PTHR22906:SF43">
    <property type="entry name" value="PROPERDIN"/>
    <property type="match status" value="1"/>
</dbReference>
<dbReference type="InterPro" id="IPR036383">
    <property type="entry name" value="TSP1_rpt_sf"/>
</dbReference>
<dbReference type="InterPro" id="IPR001254">
    <property type="entry name" value="Trypsin_dom"/>
</dbReference>
<dbReference type="InterPro" id="IPR052065">
    <property type="entry name" value="Compl_asym_regulator"/>
</dbReference>
<feature type="region of interest" description="Disordered" evidence="6">
    <location>
        <begin position="116"/>
        <end position="137"/>
    </location>
</feature>
<evidence type="ECO:0000256" key="2">
    <source>
        <dbReference type="ARBA" id="ARBA00022525"/>
    </source>
</evidence>
<accession>A0ABD0M2P9</accession>
<reference evidence="8 9" key="1">
    <citation type="journal article" date="2023" name="Sci. Data">
        <title>Genome assembly of the Korean intertidal mud-creeper Batillaria attramentaria.</title>
        <authorList>
            <person name="Patra A.K."/>
            <person name="Ho P.T."/>
            <person name="Jun S."/>
            <person name="Lee S.J."/>
            <person name="Kim Y."/>
            <person name="Won Y.J."/>
        </authorList>
    </citation>
    <scope>NUCLEOTIDE SEQUENCE [LARGE SCALE GENOMIC DNA]</scope>
    <source>
        <strain evidence="8">Wonlab-2016</strain>
    </source>
</reference>
<keyword evidence="9" id="KW-1185">Reference proteome</keyword>
<evidence type="ECO:0000256" key="5">
    <source>
        <dbReference type="ARBA" id="ARBA00023157"/>
    </source>
</evidence>
<dbReference type="SMART" id="SM00209">
    <property type="entry name" value="TSP1"/>
    <property type="match status" value="12"/>
</dbReference>
<evidence type="ECO:0000313" key="9">
    <source>
        <dbReference type="Proteomes" id="UP001519460"/>
    </source>
</evidence>
<gene>
    <name evidence="8" type="ORF">BaRGS_00002292</name>
</gene>
<keyword evidence="5" id="KW-1015">Disulfide bond</keyword>
<dbReference type="EMBL" id="JACVVK020000007">
    <property type="protein sequence ID" value="KAK7506180.1"/>
    <property type="molecule type" value="Genomic_DNA"/>
</dbReference>
<dbReference type="PRINTS" id="PR01705">
    <property type="entry name" value="TSP1REPEAT"/>
</dbReference>
<evidence type="ECO:0000256" key="1">
    <source>
        <dbReference type="ARBA" id="ARBA00004613"/>
    </source>
</evidence>
<dbReference type="PROSITE" id="PS50092">
    <property type="entry name" value="TSP1"/>
    <property type="match status" value="12"/>
</dbReference>
<dbReference type="AlphaFoldDB" id="A0ABD0M2P9"/>
<comment type="subcellular location">
    <subcellularLocation>
        <location evidence="1">Secreted</location>
    </subcellularLocation>
</comment>
<sequence>NRVSPVENESSAYRQSLTVERRKEKFHSALYLPPASTPLTLDPLAFGKDWGNVPLKLYLNKKVRGNSSESVVAGLRLLKQQSGSSPFTRRGSPSRDCVTELAAAAHENKLDVASSSDYSIRKKSRKPRQPLRLRRSSPSSVRLVGARTAERTMARHWICLLAIACSFVVNVRGLGVYETCPLAGQEVSRDVCCEPATGSSVYLLMPYYGWCCVLNEDGKETCYCKPDKISEIQKSQPTCALGATPVAIDGGWSSWFASSSCSVTCGSGGQQTFTRSCTNPAPANGGASCSGSSTETRPCSVATTCPAVVNGGWSSWFASSSCSVTCGSGGQQTFTRSCTNPAPANGGASCSGPSTETRPCSASTLCPVDGGWSSWFASSSCSVTCGSGGQQTFTRSCTNPAPANGGASCSGSSTETRPCSVATTCPAVVNGGWSSWSASSSCSVTCGSGGQQTFTRSCTNPAPANGGASCSGPSTETRPCSASTLCPVDGGWSSWFASSSCSVTCGSGGQQTFTRSCTNPAPANGGAYCSGPSTETRTCSVATTCPAVVNGGWSSWFASSSCSVTCGSGGQQTFTRSCTNPAPANGGAYCSGPSTETRTCSVATTCLAVVNGGWTSWSAITTCSATCGSGGTQFRVRTCSNPAPANGGASCDGLPFEQTPCNQNIQCPVDGGWSDWFPASSCSATCGTGGTQFFYRTCTNPVPAYGGSYCNGAHYEPRPCSADVTCPADRVDGGWSNWFTSACSVTCGSGTQTRTRTCTNPSPANVNGGWSDWMQIGSCSATCGNSGSQLWIRTCDNPTPSNGGVQCVGSATWSQWGPCNTTCGNDGTQMRTRTCTDPAPANGGADCTGPDSETRPCPGIPCPVDGQWGDWSPYGACTASCGSSGFMVRTRVCNNPEPANGGDYCFGSWFEAASCPNISCPVDGGWSAWSELSACNAACGESGTQTRTRTCNNPEPEFGGSGCAGSDTDSVLCSGPVCPIAQCQIPASARLLNSYIISDAAPSITDGVVSIYLDLDFPVCNGAFAWDYGLNEIVLYTTDACKTRIEENTGTMVMEGVPDSEDRPFRASEVTGFEMVNSVVKYRLQGYMQDFVKERFSATGQVPACVFNPITMASLVMDTSNCYITSWGYDQLNPDVAVPFAGTYPNTTKSVPVQLVDDSDCPGLTTGNKCFQSPTSVICTGDEAAPVFCSVGSGQFVLYGLLKGKQSFFCDISVNEVYPIPAGLLA</sequence>
<evidence type="ECO:0000259" key="7">
    <source>
        <dbReference type="PROSITE" id="PS50240"/>
    </source>
</evidence>
<dbReference type="InterPro" id="IPR000884">
    <property type="entry name" value="TSP1_rpt"/>
</dbReference>